<proteinExistence type="predicted"/>
<sequence length="314" mass="34885">MLGFVGLNLAFDRDAVNPVATNITGINKVTVKNGIVQRFNANSDITTDWSDIIPTQWDNKTIMDAKFIGSVAAGNVDYIADQLSSVLVKRREANKPDAPWITLFEIPIADPEDLSFTVLDFFNQSNVEYVYSLVPILIQEQSGVQVEVEGNYEISDSVMSWFDGVFISDRNTFYRLMSGMNYGSLEMVQSVGIHETLSNKYPIIVANSDLGYQKSSVGATVVPVDFLENGNLDRKDIVDRRQELMNFMTDKSPKILKDGNGNIWLVMFTGNPQVTFDNNYGMGIGNISADWTEIGSVSSREDLYHAGLIDVGRS</sequence>
<protein>
    <submittedName>
        <fullName evidence="1">Uncharacterized protein</fullName>
    </submittedName>
</protein>
<organism evidence="1">
    <name type="scientific">Siphoviridae sp. ctTBR23</name>
    <dbReference type="NCBI Taxonomy" id="2825515"/>
    <lineage>
        <taxon>Viruses</taxon>
        <taxon>Duplodnaviria</taxon>
        <taxon>Heunggongvirae</taxon>
        <taxon>Uroviricota</taxon>
        <taxon>Caudoviricetes</taxon>
    </lineage>
</organism>
<dbReference type="EMBL" id="BK015299">
    <property type="protein sequence ID" value="DAE00112.1"/>
    <property type="molecule type" value="Genomic_DNA"/>
</dbReference>
<evidence type="ECO:0000313" key="1">
    <source>
        <dbReference type="EMBL" id="DAE00112.1"/>
    </source>
</evidence>
<name>A0A8S5P0E9_9CAUD</name>
<reference evidence="1" key="1">
    <citation type="journal article" date="2021" name="Proc. Natl. Acad. Sci. U.S.A.">
        <title>A Catalog of Tens of Thousands of Viruses from Human Metagenomes Reveals Hidden Associations with Chronic Diseases.</title>
        <authorList>
            <person name="Tisza M.J."/>
            <person name="Buck C.B."/>
        </authorList>
    </citation>
    <scope>NUCLEOTIDE SEQUENCE</scope>
    <source>
        <strain evidence="1">CtTBR23</strain>
    </source>
</reference>
<accession>A0A8S5P0E9</accession>